<dbReference type="Proteomes" id="UP000187203">
    <property type="component" value="Unassembled WGS sequence"/>
</dbReference>
<name>A0A1R3GFF2_9ROSI</name>
<reference evidence="2" key="1">
    <citation type="submission" date="2013-09" db="EMBL/GenBank/DDBJ databases">
        <title>Corchorus olitorius genome sequencing.</title>
        <authorList>
            <person name="Alam M."/>
            <person name="Haque M.S."/>
            <person name="Islam M.S."/>
            <person name="Emdad E.M."/>
            <person name="Islam M.M."/>
            <person name="Ahmed B."/>
            <person name="Halim A."/>
            <person name="Hossen Q.M.M."/>
            <person name="Hossain M.Z."/>
            <person name="Ahmed R."/>
            <person name="Khan M.M."/>
            <person name="Islam R."/>
            <person name="Rashid M.M."/>
            <person name="Khan S.A."/>
            <person name="Rahman M.S."/>
            <person name="Alam M."/>
            <person name="Yahiya A.S."/>
            <person name="Khan M.S."/>
            <person name="Azam M.S."/>
            <person name="Haque T."/>
            <person name="Lashkar M.Z.H."/>
            <person name="Akhand A.I."/>
            <person name="Morshed G."/>
            <person name="Roy S."/>
            <person name="Uddin K.S."/>
            <person name="Rabeya T."/>
            <person name="Hossain A.S."/>
            <person name="Chowdhury A."/>
            <person name="Snigdha A.R."/>
            <person name="Mortoza M.S."/>
            <person name="Matin S.A."/>
            <person name="Hoque S.M.E."/>
            <person name="Islam M.K."/>
            <person name="Roy D.K."/>
            <person name="Haider R."/>
            <person name="Moosa M.M."/>
            <person name="Elias S.M."/>
            <person name="Hasan A.M."/>
            <person name="Jahan S."/>
            <person name="Shafiuddin M."/>
            <person name="Mahmood N."/>
            <person name="Shommy N.S."/>
        </authorList>
    </citation>
    <scope>NUCLEOTIDE SEQUENCE [LARGE SCALE GENOMIC DNA]</scope>
    <source>
        <strain evidence="2">cv. O-4</strain>
    </source>
</reference>
<dbReference type="AlphaFoldDB" id="A0A1R3GFF2"/>
<accession>A0A1R3GFF2</accession>
<proteinExistence type="predicted"/>
<dbReference type="OrthoDB" id="1925573at2759"/>
<comment type="caution">
    <text evidence="1">The sequence shown here is derived from an EMBL/GenBank/DDBJ whole genome shotgun (WGS) entry which is preliminary data.</text>
</comment>
<sequence length="156" mass="17708">MAANSKETEEKSLLNEVTFMTTTSEREKAQEVQNIGFAITATFTSPVHIPEFMLTSLVENLRKKKRRFNALEMPKDRRLMEKLKRRVQEAVKAGVSSSLKTSTIVKRFSPTVMKPIGDAFRIMERNGVDLRVIRGLTTNGIPLLKNPQFHEFVAAL</sequence>
<protein>
    <submittedName>
        <fullName evidence="1">Uncharacterized protein</fullName>
    </submittedName>
</protein>
<organism evidence="1 2">
    <name type="scientific">Corchorus olitorius</name>
    <dbReference type="NCBI Taxonomy" id="93759"/>
    <lineage>
        <taxon>Eukaryota</taxon>
        <taxon>Viridiplantae</taxon>
        <taxon>Streptophyta</taxon>
        <taxon>Embryophyta</taxon>
        <taxon>Tracheophyta</taxon>
        <taxon>Spermatophyta</taxon>
        <taxon>Magnoliopsida</taxon>
        <taxon>eudicotyledons</taxon>
        <taxon>Gunneridae</taxon>
        <taxon>Pentapetalae</taxon>
        <taxon>rosids</taxon>
        <taxon>malvids</taxon>
        <taxon>Malvales</taxon>
        <taxon>Malvaceae</taxon>
        <taxon>Grewioideae</taxon>
        <taxon>Apeibeae</taxon>
        <taxon>Corchorus</taxon>
    </lineage>
</organism>
<evidence type="ECO:0000313" key="2">
    <source>
        <dbReference type="Proteomes" id="UP000187203"/>
    </source>
</evidence>
<evidence type="ECO:0000313" key="1">
    <source>
        <dbReference type="EMBL" id="OMO56818.1"/>
    </source>
</evidence>
<keyword evidence="2" id="KW-1185">Reference proteome</keyword>
<gene>
    <name evidence="1" type="ORF">COLO4_35554</name>
</gene>
<dbReference type="EMBL" id="AWUE01022687">
    <property type="protein sequence ID" value="OMO56818.1"/>
    <property type="molecule type" value="Genomic_DNA"/>
</dbReference>